<dbReference type="KEGG" id="elut:CKA38_08075"/>
<reference evidence="2 3" key="1">
    <citation type="journal article" date="2018" name="Syst. Appl. Microbiol.">
        <title>Ereboglobus luteus gen. nov. sp. nov. from cockroach guts, and new insights into the oxygen relationship of the genera Opitutus and Didymococcus (Verrucomicrobia: Opitutaceae).</title>
        <authorList>
            <person name="Tegtmeier D."/>
            <person name="Belitz A."/>
            <person name="Radek R."/>
            <person name="Heimerl T."/>
            <person name="Brune A."/>
        </authorList>
    </citation>
    <scope>NUCLEOTIDE SEQUENCE [LARGE SCALE GENOMIC DNA]</scope>
    <source>
        <strain evidence="2 3">Ho45</strain>
    </source>
</reference>
<evidence type="ECO:0000256" key="1">
    <source>
        <dbReference type="SAM" id="MobiDB-lite"/>
    </source>
</evidence>
<dbReference type="OrthoDB" id="200320at2"/>
<proteinExistence type="predicted"/>
<organism evidence="2 3">
    <name type="scientific">Ereboglobus luteus</name>
    <dbReference type="NCBI Taxonomy" id="1796921"/>
    <lineage>
        <taxon>Bacteria</taxon>
        <taxon>Pseudomonadati</taxon>
        <taxon>Verrucomicrobiota</taxon>
        <taxon>Opitutia</taxon>
        <taxon>Opitutales</taxon>
        <taxon>Opitutaceae</taxon>
        <taxon>Ereboglobus</taxon>
    </lineage>
</organism>
<sequence>MTNPTLRIVPFILGVCSLVLLPFSGCAHKKEYVPETDPNAPPPPAMQGYGEFFDGKLLVEASLGRGFRMRPGKMRDMDGRRERGEGFTEVYYVDSDDEPEEQYFIPRMNNSTLPPIALRLRVTNQMAESVEVEFIECNSLLGNFAVRPEKITIAAGETGAPDPMTSLLGLSDGEFQLKVGLKVGAIQETKILMLRTLKDARPPETEKGRRAKPPRQPKG</sequence>
<feature type="compositionally biased region" description="Basic residues" evidence="1">
    <location>
        <begin position="209"/>
        <end position="219"/>
    </location>
</feature>
<accession>A0A2U8E2U5</accession>
<dbReference type="RefSeq" id="WP_108825010.1">
    <property type="nucleotide sequence ID" value="NZ_CP023004.1"/>
</dbReference>
<evidence type="ECO:0000313" key="2">
    <source>
        <dbReference type="EMBL" id="AWI09199.1"/>
    </source>
</evidence>
<feature type="compositionally biased region" description="Basic and acidic residues" evidence="1">
    <location>
        <begin position="197"/>
        <end position="208"/>
    </location>
</feature>
<feature type="region of interest" description="Disordered" evidence="1">
    <location>
        <begin position="197"/>
        <end position="219"/>
    </location>
</feature>
<dbReference type="EMBL" id="CP023004">
    <property type="protein sequence ID" value="AWI09199.1"/>
    <property type="molecule type" value="Genomic_DNA"/>
</dbReference>
<keyword evidence="3" id="KW-1185">Reference proteome</keyword>
<dbReference type="AlphaFoldDB" id="A0A2U8E2U5"/>
<dbReference type="Proteomes" id="UP000244896">
    <property type="component" value="Chromosome"/>
</dbReference>
<name>A0A2U8E2U5_9BACT</name>
<evidence type="ECO:0000313" key="3">
    <source>
        <dbReference type="Proteomes" id="UP000244896"/>
    </source>
</evidence>
<protein>
    <submittedName>
        <fullName evidence="2">Uncharacterized protein</fullName>
    </submittedName>
</protein>
<gene>
    <name evidence="2" type="ORF">CKA38_08075</name>
</gene>